<comment type="cofactor">
    <cofactor evidence="1">
        <name>Mg(2+)</name>
        <dbReference type="ChEBI" id="CHEBI:18420"/>
    </cofactor>
</comment>
<dbReference type="EMBL" id="JAKZJU020000001">
    <property type="protein sequence ID" value="MDL2059185.1"/>
    <property type="molecule type" value="Genomic_DNA"/>
</dbReference>
<dbReference type="PROSITE" id="PS00893">
    <property type="entry name" value="NUDIX_BOX"/>
    <property type="match status" value="1"/>
</dbReference>
<accession>A0ABT7ILE3</accession>
<evidence type="ECO:0000256" key="2">
    <source>
        <dbReference type="ARBA" id="ARBA00022801"/>
    </source>
</evidence>
<dbReference type="InterPro" id="IPR020476">
    <property type="entry name" value="Nudix_hydrolase"/>
</dbReference>
<organism evidence="6 7">
    <name type="scientific">Mesosutterella faecium</name>
    <dbReference type="NCBI Taxonomy" id="2925194"/>
    <lineage>
        <taxon>Bacteria</taxon>
        <taxon>Pseudomonadati</taxon>
        <taxon>Pseudomonadota</taxon>
        <taxon>Betaproteobacteria</taxon>
        <taxon>Burkholderiales</taxon>
        <taxon>Sutterellaceae</taxon>
        <taxon>Mesosutterella</taxon>
    </lineage>
</organism>
<dbReference type="SUPFAM" id="SSF55811">
    <property type="entry name" value="Nudix"/>
    <property type="match status" value="1"/>
</dbReference>
<dbReference type="PRINTS" id="PR00502">
    <property type="entry name" value="NUDIXFAMILY"/>
</dbReference>
<proteinExistence type="inferred from homology"/>
<dbReference type="Gene3D" id="3.90.79.10">
    <property type="entry name" value="Nucleoside Triphosphate Pyrophosphohydrolase"/>
    <property type="match status" value="1"/>
</dbReference>
<dbReference type="InterPro" id="IPR020084">
    <property type="entry name" value="NUDIX_hydrolase_CS"/>
</dbReference>
<dbReference type="CDD" id="cd04511">
    <property type="entry name" value="NUDIX_Hydrolase"/>
    <property type="match status" value="1"/>
</dbReference>
<feature type="domain" description="Nudix hydrolase" evidence="5">
    <location>
        <begin position="43"/>
        <end position="166"/>
    </location>
</feature>
<evidence type="ECO:0000313" key="7">
    <source>
        <dbReference type="Proteomes" id="UP001165481"/>
    </source>
</evidence>
<dbReference type="GO" id="GO:0016787">
    <property type="term" value="F:hydrolase activity"/>
    <property type="evidence" value="ECO:0007669"/>
    <property type="project" value="UniProtKB-KW"/>
</dbReference>
<dbReference type="Pfam" id="PF14803">
    <property type="entry name" value="Zn_ribbon_Nudix"/>
    <property type="match status" value="1"/>
</dbReference>
<sequence>MSNPDFTPQYCSRCGHLMASKVPAGDVRVRQVCPRCGFISYSNPLPVCGTLPVWEDRVLLCRRNISPRRGYWTLPGGYQEIGESTAQGALRETLEEAGIRVRLGKLCTVMDVPFANQIHFFYLASMASPEFCPGEETMECRLFTEKGIPWADLAFGTIRETLRIFFEDRRKGSLGTHHIIFLDNDHLSSEKTVPDELFLSRKG</sequence>
<dbReference type="InterPro" id="IPR029401">
    <property type="entry name" value="Nudix_N"/>
</dbReference>
<dbReference type="PANTHER" id="PTHR43222">
    <property type="entry name" value="NUDIX HYDROLASE 23"/>
    <property type="match status" value="1"/>
</dbReference>
<name>A0ABT7ILE3_9BURK</name>
<dbReference type="Proteomes" id="UP001165481">
    <property type="component" value="Unassembled WGS sequence"/>
</dbReference>
<keyword evidence="2 4" id="KW-0378">Hydrolase</keyword>
<dbReference type="InterPro" id="IPR000086">
    <property type="entry name" value="NUDIX_hydrolase_dom"/>
</dbReference>
<comment type="caution">
    <text evidence="6">The sequence shown here is derived from an EMBL/GenBank/DDBJ whole genome shotgun (WGS) entry which is preliminary data.</text>
</comment>
<dbReference type="Pfam" id="PF00293">
    <property type="entry name" value="NUDIX"/>
    <property type="match status" value="1"/>
</dbReference>
<dbReference type="PROSITE" id="PS51462">
    <property type="entry name" value="NUDIX"/>
    <property type="match status" value="1"/>
</dbReference>
<dbReference type="PANTHER" id="PTHR43222:SF2">
    <property type="entry name" value="NUDIX HYDROLASE 23, CHLOROPLASTIC"/>
    <property type="match status" value="1"/>
</dbReference>
<keyword evidence="3" id="KW-0460">Magnesium</keyword>
<dbReference type="RefSeq" id="WP_281069906.1">
    <property type="nucleotide sequence ID" value="NZ_JAKZJU020000001.1"/>
</dbReference>
<evidence type="ECO:0000256" key="3">
    <source>
        <dbReference type="ARBA" id="ARBA00022842"/>
    </source>
</evidence>
<comment type="similarity">
    <text evidence="4">Belongs to the Nudix hydrolase family.</text>
</comment>
<reference evidence="6" key="1">
    <citation type="submission" date="2023-03" db="EMBL/GenBank/DDBJ databases">
        <title>Mesosutterella sp. nov. isolated from porcine feces.</title>
        <authorList>
            <person name="Yu S."/>
        </authorList>
    </citation>
    <scope>NUCLEOTIDE SEQUENCE</scope>
    <source>
        <strain evidence="6">AGMB02718</strain>
    </source>
</reference>
<evidence type="ECO:0000256" key="1">
    <source>
        <dbReference type="ARBA" id="ARBA00001946"/>
    </source>
</evidence>
<protein>
    <submittedName>
        <fullName evidence="6">NUDIX hydrolase</fullName>
    </submittedName>
</protein>
<evidence type="ECO:0000256" key="4">
    <source>
        <dbReference type="RuleBase" id="RU003476"/>
    </source>
</evidence>
<dbReference type="Gene3D" id="2.20.70.10">
    <property type="match status" value="1"/>
</dbReference>
<keyword evidence="7" id="KW-1185">Reference proteome</keyword>
<dbReference type="InterPro" id="IPR015797">
    <property type="entry name" value="NUDIX_hydrolase-like_dom_sf"/>
</dbReference>
<gene>
    <name evidence="6" type="ORF">MUN46_004420</name>
</gene>
<evidence type="ECO:0000259" key="5">
    <source>
        <dbReference type="PROSITE" id="PS51462"/>
    </source>
</evidence>
<evidence type="ECO:0000313" key="6">
    <source>
        <dbReference type="EMBL" id="MDL2059185.1"/>
    </source>
</evidence>